<name>A0A5C2S631_9APHY</name>
<proteinExistence type="predicted"/>
<sequence>MLSILERPLHLVNLTCTCLCRSNYFSRSRVSARALNVTVSGVGNEDDELGGCFIHIEASE</sequence>
<accession>A0A5C2S631</accession>
<dbReference type="AlphaFoldDB" id="A0A5C2S631"/>
<evidence type="ECO:0000313" key="1">
    <source>
        <dbReference type="EMBL" id="RPD58637.1"/>
    </source>
</evidence>
<protein>
    <submittedName>
        <fullName evidence="1">Uncharacterized protein</fullName>
    </submittedName>
</protein>
<dbReference type="Proteomes" id="UP000313359">
    <property type="component" value="Unassembled WGS sequence"/>
</dbReference>
<reference evidence="1" key="1">
    <citation type="journal article" date="2018" name="Genome Biol. Evol.">
        <title>Genomics and development of Lentinus tigrinus, a white-rot wood-decaying mushroom with dimorphic fruiting bodies.</title>
        <authorList>
            <person name="Wu B."/>
            <person name="Xu Z."/>
            <person name="Knudson A."/>
            <person name="Carlson A."/>
            <person name="Chen N."/>
            <person name="Kovaka S."/>
            <person name="LaButti K."/>
            <person name="Lipzen A."/>
            <person name="Pennachio C."/>
            <person name="Riley R."/>
            <person name="Schakwitz W."/>
            <person name="Umezawa K."/>
            <person name="Ohm R.A."/>
            <person name="Grigoriev I.V."/>
            <person name="Nagy L.G."/>
            <person name="Gibbons J."/>
            <person name="Hibbett D."/>
        </authorList>
    </citation>
    <scope>NUCLEOTIDE SEQUENCE [LARGE SCALE GENOMIC DNA]</scope>
    <source>
        <strain evidence="1">ALCF2SS1-6</strain>
    </source>
</reference>
<keyword evidence="2" id="KW-1185">Reference proteome</keyword>
<gene>
    <name evidence="1" type="ORF">L227DRAFT_183363</name>
</gene>
<evidence type="ECO:0000313" key="2">
    <source>
        <dbReference type="Proteomes" id="UP000313359"/>
    </source>
</evidence>
<organism evidence="1 2">
    <name type="scientific">Lentinus tigrinus ALCF2SS1-6</name>
    <dbReference type="NCBI Taxonomy" id="1328759"/>
    <lineage>
        <taxon>Eukaryota</taxon>
        <taxon>Fungi</taxon>
        <taxon>Dikarya</taxon>
        <taxon>Basidiomycota</taxon>
        <taxon>Agaricomycotina</taxon>
        <taxon>Agaricomycetes</taxon>
        <taxon>Polyporales</taxon>
        <taxon>Polyporaceae</taxon>
        <taxon>Lentinus</taxon>
    </lineage>
</organism>
<dbReference type="EMBL" id="ML122274">
    <property type="protein sequence ID" value="RPD58637.1"/>
    <property type="molecule type" value="Genomic_DNA"/>
</dbReference>